<keyword evidence="4" id="KW-0067">ATP-binding</keyword>
<dbReference type="Pfam" id="PF00069">
    <property type="entry name" value="Pkinase"/>
    <property type="match status" value="1"/>
</dbReference>
<organism evidence="6 7">
    <name type="scientific">Halocynthiibacter styelae</name>
    <dbReference type="NCBI Taxonomy" id="2761955"/>
    <lineage>
        <taxon>Bacteria</taxon>
        <taxon>Pseudomonadati</taxon>
        <taxon>Pseudomonadota</taxon>
        <taxon>Alphaproteobacteria</taxon>
        <taxon>Rhodobacterales</taxon>
        <taxon>Paracoccaceae</taxon>
        <taxon>Halocynthiibacter</taxon>
    </lineage>
</organism>
<dbReference type="EMBL" id="JADCKQ010000011">
    <property type="protein sequence ID" value="MBI1494833.1"/>
    <property type="molecule type" value="Genomic_DNA"/>
</dbReference>
<dbReference type="AlphaFoldDB" id="A0A8J7IDW3"/>
<dbReference type="Gene3D" id="3.30.200.20">
    <property type="entry name" value="Phosphorylase Kinase, domain 1"/>
    <property type="match status" value="1"/>
</dbReference>
<dbReference type="CDD" id="cd14014">
    <property type="entry name" value="STKc_PknB_like"/>
    <property type="match status" value="1"/>
</dbReference>
<evidence type="ECO:0000256" key="1">
    <source>
        <dbReference type="ARBA" id="ARBA00022679"/>
    </source>
</evidence>
<gene>
    <name evidence="6" type="ORF">H1D41_14405</name>
</gene>
<dbReference type="PROSITE" id="PS50011">
    <property type="entry name" value="PROTEIN_KINASE_DOM"/>
    <property type="match status" value="1"/>
</dbReference>
<keyword evidence="7" id="KW-1185">Reference proteome</keyword>
<keyword evidence="3 6" id="KW-0418">Kinase</keyword>
<reference evidence="6" key="1">
    <citation type="submission" date="2020-10" db="EMBL/GenBank/DDBJ databases">
        <title>Paenihalocynthiibacter styelae gen. nov., sp. nov., isolated from stalked sea squirt Styela clava.</title>
        <authorList>
            <person name="Kim Y.-O."/>
            <person name="Yoon J.-H."/>
        </authorList>
    </citation>
    <scope>NUCLEOTIDE SEQUENCE</scope>
    <source>
        <strain evidence="6">MYP1-1</strain>
    </source>
</reference>
<comment type="caution">
    <text evidence="6">The sequence shown here is derived from an EMBL/GenBank/DDBJ whole genome shotgun (WGS) entry which is preliminary data.</text>
</comment>
<dbReference type="GO" id="GO:0005524">
    <property type="term" value="F:ATP binding"/>
    <property type="evidence" value="ECO:0007669"/>
    <property type="project" value="UniProtKB-KW"/>
</dbReference>
<evidence type="ECO:0000256" key="4">
    <source>
        <dbReference type="ARBA" id="ARBA00022840"/>
    </source>
</evidence>
<dbReference type="InterPro" id="IPR011009">
    <property type="entry name" value="Kinase-like_dom_sf"/>
</dbReference>
<dbReference type="InterPro" id="IPR000719">
    <property type="entry name" value="Prot_kinase_dom"/>
</dbReference>
<evidence type="ECO:0000256" key="2">
    <source>
        <dbReference type="ARBA" id="ARBA00022741"/>
    </source>
</evidence>
<dbReference type="Proteomes" id="UP000640583">
    <property type="component" value="Unassembled WGS sequence"/>
</dbReference>
<sequence>MSQIQAVEQIDDEVLDEALRPGTSLLRGQYEIIRFLNSGGFGITYLARDSLERDVVIKECFPGALCHREGEDVVPNAAQSEGDLASIIQLFIQEARSHAKLVHPNIVPVHQVFEDNNTAYIAMDYIRGYDLLDYLDLPDTRFSPEQFVSLTEKMLSAVAFIHENGMLHRDISPDNILIAPDGEPILIDFGAAREQAAHKSAALVTLRVVKDGYSPQEFYVPGSIQGPYSDLYVLAATLYHVITGDPPADGKTRFAAYDKQIVDPYVPLTGRYKDFPAGFLEALDKAMSVMPAQRQQSALEWLRMFRGPQAAFNSTISRPPSVIAALDEAEAPREVEELEGVRTVEEEERIQADVEKADAAIAAMLAETSEIALVEPEPEKTVAATVPVREDSKEVRRLKALIEEDDATEPAEEAEPDTAAAVFDELLPQEEEPAKKKTGLLLAGVAVVALLVGAGIFLSGGSDTPEAPLAVVETQVEETAVEAPVEIAVAEVTTPTPEPVVEAPVETAATEPATAAVAETPTASATLLQNQIAYSHWDVDVPFTTRTRRVANGEIYLVESINASADMSVIGAWLTRGTAIYSINNRAANANSSLASMVLSNLQVGRDGYTRAQVRYRAPGNARFLNGELALPVMQLIGLANGVTLTESGSQNWQLKVTNVGNSGADGLRVGDILVREETTGASLMQRGALTAVLSSLTERGDVNEARFVVNRNGAQVRARMPLATE</sequence>
<evidence type="ECO:0000256" key="3">
    <source>
        <dbReference type="ARBA" id="ARBA00022777"/>
    </source>
</evidence>
<dbReference type="Gene3D" id="1.10.510.10">
    <property type="entry name" value="Transferase(Phosphotransferase) domain 1"/>
    <property type="match status" value="1"/>
</dbReference>
<dbReference type="RefSeq" id="WP_228849571.1">
    <property type="nucleotide sequence ID" value="NZ_JADCKQ010000011.1"/>
</dbReference>
<protein>
    <submittedName>
        <fullName evidence="6">Protein kinase</fullName>
    </submittedName>
</protein>
<dbReference type="InterPro" id="IPR008266">
    <property type="entry name" value="Tyr_kinase_AS"/>
</dbReference>
<dbReference type="GO" id="GO:0004674">
    <property type="term" value="F:protein serine/threonine kinase activity"/>
    <property type="evidence" value="ECO:0007669"/>
    <property type="project" value="TreeGrafter"/>
</dbReference>
<dbReference type="SUPFAM" id="SSF56112">
    <property type="entry name" value="Protein kinase-like (PK-like)"/>
    <property type="match status" value="1"/>
</dbReference>
<accession>A0A8J7IDW3</accession>
<proteinExistence type="predicted"/>
<dbReference type="PROSITE" id="PS00109">
    <property type="entry name" value="PROTEIN_KINASE_TYR"/>
    <property type="match status" value="1"/>
</dbReference>
<feature type="domain" description="Protein kinase" evidence="5">
    <location>
        <begin position="30"/>
        <end position="312"/>
    </location>
</feature>
<evidence type="ECO:0000313" key="7">
    <source>
        <dbReference type="Proteomes" id="UP000640583"/>
    </source>
</evidence>
<name>A0A8J7IDW3_9RHOB</name>
<keyword evidence="2" id="KW-0547">Nucleotide-binding</keyword>
<evidence type="ECO:0000313" key="6">
    <source>
        <dbReference type="EMBL" id="MBI1494833.1"/>
    </source>
</evidence>
<dbReference type="PANTHER" id="PTHR43289">
    <property type="entry name" value="MITOGEN-ACTIVATED PROTEIN KINASE KINASE KINASE 20-RELATED"/>
    <property type="match status" value="1"/>
</dbReference>
<keyword evidence="1" id="KW-0808">Transferase</keyword>
<evidence type="ECO:0000259" key="5">
    <source>
        <dbReference type="PROSITE" id="PS50011"/>
    </source>
</evidence>
<dbReference type="PANTHER" id="PTHR43289:SF6">
    <property type="entry name" value="SERINE_THREONINE-PROTEIN KINASE NEKL-3"/>
    <property type="match status" value="1"/>
</dbReference>